<evidence type="ECO:0000313" key="3">
    <source>
        <dbReference type="Proteomes" id="UP001179647"/>
    </source>
</evidence>
<protein>
    <submittedName>
        <fullName evidence="2">Polymorphic toxin type 50 domain-containing protein</fullName>
    </submittedName>
</protein>
<proteinExistence type="predicted"/>
<reference evidence="2" key="1">
    <citation type="submission" date="2022-10" db="EMBL/GenBank/DDBJ databases">
        <title>Vagococcus sp. isolated from poultry meat.</title>
        <authorList>
            <person name="Johansson P."/>
            <person name="Bjorkroth J."/>
        </authorList>
    </citation>
    <scope>NUCLEOTIDE SEQUENCE</scope>
    <source>
        <strain evidence="2">STAA11</strain>
        <plasmid evidence="2">unnamed1</plasmid>
    </source>
</reference>
<gene>
    <name evidence="2" type="ORF">OL234_10620</name>
</gene>
<organism evidence="2 3">
    <name type="scientific">Vagococcus intermedius</name>
    <dbReference type="NCBI Taxonomy" id="2991418"/>
    <lineage>
        <taxon>Bacteria</taxon>
        <taxon>Bacillati</taxon>
        <taxon>Bacillota</taxon>
        <taxon>Bacilli</taxon>
        <taxon>Lactobacillales</taxon>
        <taxon>Enterococcaceae</taxon>
        <taxon>Vagococcus</taxon>
    </lineage>
</organism>
<keyword evidence="3" id="KW-1185">Reference proteome</keyword>
<dbReference type="Pfam" id="PF15542">
    <property type="entry name" value="Ntox50"/>
    <property type="match status" value="1"/>
</dbReference>
<feature type="domain" description="Bacterial toxin 50" evidence="1">
    <location>
        <begin position="41"/>
        <end position="127"/>
    </location>
</feature>
<name>A0AAF0CX04_9ENTE</name>
<dbReference type="EMBL" id="CP110233">
    <property type="protein sequence ID" value="WEG74408.1"/>
    <property type="molecule type" value="Genomic_DNA"/>
</dbReference>
<keyword evidence="2" id="KW-0614">Plasmid</keyword>
<accession>A0AAF0CX04</accession>
<dbReference type="RefSeq" id="WP_275470208.1">
    <property type="nucleotide sequence ID" value="NZ_CP110233.1"/>
</dbReference>
<dbReference type="KEGG" id="vie:OL234_10620"/>
<dbReference type="InterPro" id="IPR029100">
    <property type="entry name" value="Ntox50"/>
</dbReference>
<evidence type="ECO:0000313" key="2">
    <source>
        <dbReference type="EMBL" id="WEG74408.1"/>
    </source>
</evidence>
<dbReference type="AlphaFoldDB" id="A0AAF0CX04"/>
<evidence type="ECO:0000259" key="1">
    <source>
        <dbReference type="Pfam" id="PF15542"/>
    </source>
</evidence>
<sequence>MPKSFDKFQEMKYNDDSKWEQLKDNYFVKSRLKDGQYSSAINPDKQAPHMKYTVKKGKSYFDDDVDIQELFDKYAGTGNVERDRNGRSNKEIVHAREFEGIAANQGYESKTNYFKIHYSKKRTHIVPYEGRNQE</sequence>
<dbReference type="Proteomes" id="UP001179647">
    <property type="component" value="Plasmid unnamed1"/>
</dbReference>
<geneLocation type="plasmid" evidence="2 3">
    <name>unnamed1</name>
</geneLocation>